<feature type="region of interest" description="Disordered" evidence="1">
    <location>
        <begin position="1"/>
        <end position="35"/>
    </location>
</feature>
<reference evidence="2 3" key="1">
    <citation type="submission" date="2017-02" db="EMBL/GenBank/DDBJ databases">
        <title>Genomes of Trichoderma spp. with biocontrol activity.</title>
        <authorList>
            <person name="Gardiner D."/>
            <person name="Kazan K."/>
            <person name="Vos C."/>
            <person name="Harvey P."/>
        </authorList>
    </citation>
    <scope>NUCLEOTIDE SEQUENCE [LARGE SCALE GENOMIC DNA]</scope>
    <source>
        <strain evidence="2 3">A5MH</strain>
    </source>
</reference>
<dbReference type="EMBL" id="MTYH01000025">
    <property type="protein sequence ID" value="PNP45296.1"/>
    <property type="molecule type" value="Genomic_DNA"/>
</dbReference>
<dbReference type="AlphaFoldDB" id="A0A2K0TID5"/>
<evidence type="ECO:0000313" key="3">
    <source>
        <dbReference type="Proteomes" id="UP000236546"/>
    </source>
</evidence>
<gene>
    <name evidence="2" type="ORF">TGAMA5MH_03020</name>
</gene>
<protein>
    <submittedName>
        <fullName evidence="2">Uncharacterized protein</fullName>
    </submittedName>
</protein>
<dbReference type="Proteomes" id="UP000236546">
    <property type="component" value="Unassembled WGS sequence"/>
</dbReference>
<sequence>MVAAYSFDSVEEDGRGRHEGNAVPVPETRASGTAPTALRTLRPAEIPAFPCASMVAKWWGEAY</sequence>
<proteinExistence type="predicted"/>
<evidence type="ECO:0000256" key="1">
    <source>
        <dbReference type="SAM" id="MobiDB-lite"/>
    </source>
</evidence>
<comment type="caution">
    <text evidence="2">The sequence shown here is derived from an EMBL/GenBank/DDBJ whole genome shotgun (WGS) entry which is preliminary data.</text>
</comment>
<accession>A0A2K0TID5</accession>
<name>A0A2K0TID5_9HYPO</name>
<organism evidence="2 3">
    <name type="scientific">Trichoderma gamsii</name>
    <dbReference type="NCBI Taxonomy" id="398673"/>
    <lineage>
        <taxon>Eukaryota</taxon>
        <taxon>Fungi</taxon>
        <taxon>Dikarya</taxon>
        <taxon>Ascomycota</taxon>
        <taxon>Pezizomycotina</taxon>
        <taxon>Sordariomycetes</taxon>
        <taxon>Hypocreomycetidae</taxon>
        <taxon>Hypocreales</taxon>
        <taxon>Hypocreaceae</taxon>
        <taxon>Trichoderma</taxon>
    </lineage>
</organism>
<evidence type="ECO:0000313" key="2">
    <source>
        <dbReference type="EMBL" id="PNP45296.1"/>
    </source>
</evidence>